<protein>
    <recommendedName>
        <fullName evidence="9">Gram-positive cocci surface proteins LPxTG domain-containing protein</fullName>
    </recommendedName>
</protein>
<keyword evidence="11" id="KW-1185">Reference proteome</keyword>
<evidence type="ECO:0000313" key="10">
    <source>
        <dbReference type="EMBL" id="KOY75920.1"/>
    </source>
</evidence>
<dbReference type="InterPro" id="IPR001611">
    <property type="entry name" value="Leu-rich_rpt"/>
</dbReference>
<proteinExistence type="predicted"/>
<dbReference type="Gene3D" id="2.60.40.4300">
    <property type="match status" value="1"/>
</dbReference>
<dbReference type="RefSeq" id="WP_053792147.1">
    <property type="nucleotide sequence ID" value="NZ_JXCY01000007.1"/>
</dbReference>
<feature type="compositionally biased region" description="Basic and acidic residues" evidence="7">
    <location>
        <begin position="704"/>
        <end position="726"/>
    </location>
</feature>
<evidence type="ECO:0000259" key="9">
    <source>
        <dbReference type="PROSITE" id="PS50847"/>
    </source>
</evidence>
<keyword evidence="2" id="KW-0964">Secreted</keyword>
<dbReference type="InterPro" id="IPR032675">
    <property type="entry name" value="LRR_dom_sf"/>
</dbReference>
<feature type="compositionally biased region" description="Polar residues" evidence="7">
    <location>
        <begin position="550"/>
        <end position="559"/>
    </location>
</feature>
<feature type="compositionally biased region" description="Polar residues" evidence="7">
    <location>
        <begin position="689"/>
        <end position="702"/>
    </location>
</feature>
<keyword evidence="3" id="KW-0433">Leucine-rich repeat</keyword>
<feature type="compositionally biased region" description="Low complexity" evidence="7">
    <location>
        <begin position="577"/>
        <end position="688"/>
    </location>
</feature>
<feature type="transmembrane region" description="Helical" evidence="8">
    <location>
        <begin position="739"/>
        <end position="759"/>
    </location>
</feature>
<dbReference type="Pfam" id="PF00746">
    <property type="entry name" value="Gram_pos_anchor"/>
    <property type="match status" value="1"/>
</dbReference>
<dbReference type="SUPFAM" id="SSF52058">
    <property type="entry name" value="L domain-like"/>
    <property type="match status" value="1"/>
</dbReference>
<dbReference type="InterPro" id="IPR041495">
    <property type="entry name" value="Mub_B2"/>
</dbReference>
<dbReference type="NCBIfam" id="TIGR01167">
    <property type="entry name" value="LPXTG_anchor"/>
    <property type="match status" value="1"/>
</dbReference>
<evidence type="ECO:0000256" key="6">
    <source>
        <dbReference type="ARBA" id="ARBA00023088"/>
    </source>
</evidence>
<evidence type="ECO:0000256" key="8">
    <source>
        <dbReference type="SAM" id="Phobius"/>
    </source>
</evidence>
<evidence type="ECO:0000256" key="3">
    <source>
        <dbReference type="ARBA" id="ARBA00022614"/>
    </source>
</evidence>
<dbReference type="Pfam" id="PF12799">
    <property type="entry name" value="LRR_4"/>
    <property type="match status" value="2"/>
</dbReference>
<dbReference type="PANTHER" id="PTHR24366">
    <property type="entry name" value="IG(IMMUNOGLOBULIN) AND LRR(LEUCINE RICH REPEAT) DOMAINS"/>
    <property type="match status" value="1"/>
</dbReference>
<evidence type="ECO:0000256" key="7">
    <source>
        <dbReference type="SAM" id="MobiDB-lite"/>
    </source>
</evidence>
<reference evidence="10 11" key="1">
    <citation type="journal article" date="2015" name="Genome Biol. Evol.">
        <title>Functionally Structured Genomes in Lactobacillus kunkeei Colonizing the Honey Crop and Food Products of Honeybees and Stingless Bees.</title>
        <authorList>
            <person name="Tamarit D."/>
            <person name="Ellegaard K.M."/>
            <person name="Wikander J."/>
            <person name="Olofsson T."/>
            <person name="Vasquez A."/>
            <person name="Andersson S.G."/>
        </authorList>
    </citation>
    <scope>NUCLEOTIDE SEQUENCE [LARGE SCALE GENOMIC DNA]</scope>
    <source>
        <strain evidence="10 11">LAko</strain>
    </source>
</reference>
<sequence>MKKSIKTALLFSTLIIGAVETPNVINNTSSATQVIAHADDSKTDIQQLDPEIQSILLQAVNSNEHTDYSSASDITNDDLSKLTSIDYTASGSESIKTLANFNSDILPHLTSIKITNVDMSSIKDFSPLTHLTTLNDIELNGANISSDQLSTLGRWSDSSLQTLKLQNNNIGNLSFLQNISIPNIQAIDISNNQISDFSPVKNQNWTQLTTLIADNNRISDISPISHVNWPNLQSLSVNNNQISDISPISSANWPNLQSLSANNNNISDINSFANTNWTNLTTISASGNHISNVNSLAGKSDKFKHLQKFSVSNNNINDISWMTGYTFSINSSAYAQTINQTVNLVKPSDNSKTDVTLSTPINDITLNSTNGNYVAAPDSNGQNLEADNKYIGSDYAGNYKAGTTFGTPINPSDIDGNDGNPYSSNNNTSNGIKSVKVAYDGKPTSTYSFGFTTNFGIGQPGYFYGAYNLTVNWGENTTQTKAVKVTVKYIDQNGNEISTPQTKTINFTETGFRPDDTTQQTTWNNDWKDVDGTSYSFTSPTVEGYEDPSETQVSGTVNHDSSDVVKTVTYKNTPAPSSSSETQKSSSSDSQSQSSANSSTTSSAQSSSASSEQTSSSGASKESSSASSEQAKPSSEAQSSSASKEATSSASSSQNIPASNESKAASSSSVTSSSSSAVESSATPAETSNSTTVESSHSNNKGTPKKDNVQPKKVETTNSSEHKDAKSLPQTGDQTHQNVFVALGSLLVAISATMLAFVLRRKNK</sequence>
<dbReference type="InterPro" id="IPR025875">
    <property type="entry name" value="Leu-rich_rpt_4"/>
</dbReference>
<evidence type="ECO:0000256" key="5">
    <source>
        <dbReference type="ARBA" id="ARBA00022737"/>
    </source>
</evidence>
<keyword evidence="8" id="KW-1133">Transmembrane helix</keyword>
<dbReference type="Proteomes" id="UP000037778">
    <property type="component" value="Unassembled WGS sequence"/>
</dbReference>
<evidence type="ECO:0000256" key="1">
    <source>
        <dbReference type="ARBA" id="ARBA00022512"/>
    </source>
</evidence>
<name>A0A0M9DC54_9LACO</name>
<accession>A0A0M9DC54</accession>
<dbReference type="PATRIC" id="fig|148814.8.peg.1270"/>
<keyword evidence="8" id="KW-0812">Transmembrane</keyword>
<dbReference type="Pfam" id="PF17966">
    <property type="entry name" value="Muc_B2"/>
    <property type="match status" value="1"/>
</dbReference>
<keyword evidence="4" id="KW-0732">Signal</keyword>
<dbReference type="AlphaFoldDB" id="A0A0M9DC54"/>
<evidence type="ECO:0000256" key="2">
    <source>
        <dbReference type="ARBA" id="ARBA00022525"/>
    </source>
</evidence>
<evidence type="ECO:0000256" key="4">
    <source>
        <dbReference type="ARBA" id="ARBA00022729"/>
    </source>
</evidence>
<comment type="caution">
    <text evidence="10">The sequence shown here is derived from an EMBL/GenBank/DDBJ whole genome shotgun (WGS) entry which is preliminary data.</text>
</comment>
<dbReference type="PROSITE" id="PS51450">
    <property type="entry name" value="LRR"/>
    <property type="match status" value="4"/>
</dbReference>
<keyword evidence="8" id="KW-0472">Membrane</keyword>
<dbReference type="PANTHER" id="PTHR24366:SF170">
    <property type="entry name" value="RE50361P"/>
    <property type="match status" value="1"/>
</dbReference>
<dbReference type="EMBL" id="JXCY01000007">
    <property type="protein sequence ID" value="KOY75920.1"/>
    <property type="molecule type" value="Genomic_DNA"/>
</dbReference>
<dbReference type="PROSITE" id="PS50847">
    <property type="entry name" value="GRAM_POS_ANCHORING"/>
    <property type="match status" value="1"/>
</dbReference>
<dbReference type="InterPro" id="IPR019931">
    <property type="entry name" value="LPXTG_anchor"/>
</dbReference>
<organism evidence="10 11">
    <name type="scientific">Apilactobacillus kunkeei</name>
    <dbReference type="NCBI Taxonomy" id="148814"/>
    <lineage>
        <taxon>Bacteria</taxon>
        <taxon>Bacillati</taxon>
        <taxon>Bacillota</taxon>
        <taxon>Bacilli</taxon>
        <taxon>Lactobacillales</taxon>
        <taxon>Lactobacillaceae</taxon>
        <taxon>Apilactobacillus</taxon>
    </lineage>
</organism>
<evidence type="ECO:0000313" key="11">
    <source>
        <dbReference type="Proteomes" id="UP000037778"/>
    </source>
</evidence>
<keyword evidence="5" id="KW-0677">Repeat</keyword>
<dbReference type="Gene3D" id="3.80.10.10">
    <property type="entry name" value="Ribonuclease Inhibitor"/>
    <property type="match status" value="1"/>
</dbReference>
<gene>
    <name evidence="10" type="ORF">RZ71_03450</name>
</gene>
<keyword evidence="6" id="KW-0572">Peptidoglycan-anchor</keyword>
<feature type="region of interest" description="Disordered" evidence="7">
    <location>
        <begin position="510"/>
        <end position="733"/>
    </location>
</feature>
<feature type="domain" description="Gram-positive cocci surface proteins LPxTG" evidence="9">
    <location>
        <begin position="728"/>
        <end position="764"/>
    </location>
</feature>
<keyword evidence="1" id="KW-0134">Cell wall</keyword>